<dbReference type="InterPro" id="IPR036400">
    <property type="entry name" value="Cyt_B5-like_heme/steroid_sf"/>
</dbReference>
<keyword evidence="6" id="KW-1185">Reference proteome</keyword>
<dbReference type="PANTHER" id="PTHR10578:SF104">
    <property type="entry name" value="CYTOCHROME B2, MITOCHONDRIAL-RELATED"/>
    <property type="match status" value="1"/>
</dbReference>
<dbReference type="InterPro" id="IPR008259">
    <property type="entry name" value="FMN_hydac_DH_AS"/>
</dbReference>
<dbReference type="SUPFAM" id="SSF51395">
    <property type="entry name" value="FMN-linked oxidoreductases"/>
    <property type="match status" value="1"/>
</dbReference>
<dbReference type="RefSeq" id="XP_022490496.1">
    <property type="nucleotide sequence ID" value="XM_022630006.1"/>
</dbReference>
<keyword evidence="2" id="KW-0560">Oxidoreductase</keyword>
<comment type="cofactor">
    <cofactor evidence="1">
        <name>FMN</name>
        <dbReference type="ChEBI" id="CHEBI:58210"/>
    </cofactor>
</comment>
<feature type="region of interest" description="Disordered" evidence="3">
    <location>
        <begin position="47"/>
        <end position="73"/>
    </location>
</feature>
<dbReference type="GeneID" id="34574740"/>
<reference evidence="5 6" key="1">
    <citation type="journal article" date="2016" name="Sci. Rep.">
        <title>Penicillium arizonense, a new, genome sequenced fungal species, reveals a high chemical diversity in secreted metabolites.</title>
        <authorList>
            <person name="Grijseels S."/>
            <person name="Nielsen J.C."/>
            <person name="Randelovic M."/>
            <person name="Nielsen J."/>
            <person name="Nielsen K.F."/>
            <person name="Workman M."/>
            <person name="Frisvad J.C."/>
        </authorList>
    </citation>
    <scope>NUCLEOTIDE SEQUENCE [LARGE SCALE GENOMIC DNA]</scope>
    <source>
        <strain evidence="5 6">CBS 141311</strain>
    </source>
</reference>
<organism evidence="5 6">
    <name type="scientific">Penicillium arizonense</name>
    <dbReference type="NCBI Taxonomy" id="1835702"/>
    <lineage>
        <taxon>Eukaryota</taxon>
        <taxon>Fungi</taxon>
        <taxon>Dikarya</taxon>
        <taxon>Ascomycota</taxon>
        <taxon>Pezizomycotina</taxon>
        <taxon>Eurotiomycetes</taxon>
        <taxon>Eurotiomycetidae</taxon>
        <taxon>Eurotiales</taxon>
        <taxon>Aspergillaceae</taxon>
        <taxon>Penicillium</taxon>
    </lineage>
</organism>
<dbReference type="EMBL" id="LXJU01000005">
    <property type="protein sequence ID" value="OGE55066.1"/>
    <property type="molecule type" value="Genomic_DNA"/>
</dbReference>
<protein>
    <recommendedName>
        <fullName evidence="4">FMN hydroxy acid dehydrogenase domain-containing protein</fullName>
    </recommendedName>
</protein>
<dbReference type="SUPFAM" id="SSF55856">
    <property type="entry name" value="Cytochrome b5-like heme/steroid binding domain"/>
    <property type="match status" value="1"/>
</dbReference>
<dbReference type="Gene3D" id="3.10.120.10">
    <property type="entry name" value="Cytochrome b5-like heme/steroid binding domain"/>
    <property type="match status" value="1"/>
</dbReference>
<evidence type="ECO:0000313" key="5">
    <source>
        <dbReference type="EMBL" id="OGE55066.1"/>
    </source>
</evidence>
<evidence type="ECO:0000256" key="1">
    <source>
        <dbReference type="ARBA" id="ARBA00001917"/>
    </source>
</evidence>
<dbReference type="PROSITE" id="PS00557">
    <property type="entry name" value="FMN_HYDROXY_ACID_DH_1"/>
    <property type="match status" value="1"/>
</dbReference>
<dbReference type="InterPro" id="IPR037396">
    <property type="entry name" value="FMN_HAD"/>
</dbReference>
<dbReference type="GO" id="GO:0016491">
    <property type="term" value="F:oxidoreductase activity"/>
    <property type="evidence" value="ECO:0007669"/>
    <property type="project" value="UniProtKB-KW"/>
</dbReference>
<sequence length="447" mass="48343">MHPGGASSILQYAGKARQDATEEYDAIHTPGTIESSLSLDKCLGELENQTDRPPTKRQEECPTPDGNQPTGTPIQLIACLDDFELAAKKILNQRSWIYYSSSAGSMESHARNLADWSKVTFRPRVLRNVEHVNMGRTILGHPSNAPFFIAPCALGRLGHPDGEHNLVRGAAKYNIPYTVSNASSVSATDLAKSLRKESGGGSLFFQLYVKRDPAETRKSIEQAKSLGYGALLVTVDTPVVGKRDASDRFASQQALQANSSELPVAGPLASHGSGVPRGPYSSTLTWADLQWIAQEWGNAGPLCLKGITTVEDARLALDMGYTSLYLSNHGGRQLDGAPSALETLLEIRQYDPEILQLCEILVDGGIRKGGDVLKALALGANAVGLGRPFMFALILLDEIQTDMRLLGITDLAQLGPSTINTRELQGIITQQLGNDMIGHKRFERAKI</sequence>
<dbReference type="InterPro" id="IPR000262">
    <property type="entry name" value="FMN-dep_DH"/>
</dbReference>
<dbReference type="Pfam" id="PF01070">
    <property type="entry name" value="FMN_dh"/>
    <property type="match status" value="1"/>
</dbReference>
<dbReference type="OrthoDB" id="1925334at2759"/>
<dbReference type="STRING" id="1835702.A0A1F5LPP2"/>
<proteinExistence type="predicted"/>
<name>A0A1F5LPP2_PENAI</name>
<gene>
    <name evidence="5" type="ORF">PENARI_c005G10448</name>
</gene>
<evidence type="ECO:0000256" key="3">
    <source>
        <dbReference type="SAM" id="MobiDB-lite"/>
    </source>
</evidence>
<evidence type="ECO:0000259" key="4">
    <source>
        <dbReference type="PROSITE" id="PS51349"/>
    </source>
</evidence>
<feature type="compositionally biased region" description="Basic and acidic residues" evidence="3">
    <location>
        <begin position="49"/>
        <end position="60"/>
    </location>
</feature>
<dbReference type="InterPro" id="IPR013785">
    <property type="entry name" value="Aldolase_TIM"/>
</dbReference>
<comment type="caution">
    <text evidence="5">The sequence shown here is derived from an EMBL/GenBank/DDBJ whole genome shotgun (WGS) entry which is preliminary data.</text>
</comment>
<dbReference type="PROSITE" id="PS51349">
    <property type="entry name" value="FMN_HYDROXY_ACID_DH_2"/>
    <property type="match status" value="1"/>
</dbReference>
<accession>A0A1F5LPP2</accession>
<dbReference type="Gene3D" id="3.20.20.70">
    <property type="entry name" value="Aldolase class I"/>
    <property type="match status" value="1"/>
</dbReference>
<dbReference type="AlphaFoldDB" id="A0A1F5LPP2"/>
<dbReference type="Proteomes" id="UP000177622">
    <property type="component" value="Unassembled WGS sequence"/>
</dbReference>
<evidence type="ECO:0000313" key="6">
    <source>
        <dbReference type="Proteomes" id="UP000177622"/>
    </source>
</evidence>
<evidence type="ECO:0000256" key="2">
    <source>
        <dbReference type="ARBA" id="ARBA00023002"/>
    </source>
</evidence>
<dbReference type="PANTHER" id="PTHR10578">
    <property type="entry name" value="S -2-HYDROXY-ACID OXIDASE-RELATED"/>
    <property type="match status" value="1"/>
</dbReference>
<feature type="domain" description="FMN hydroxy acid dehydrogenase" evidence="4">
    <location>
        <begin position="72"/>
        <end position="437"/>
    </location>
</feature>